<keyword evidence="5" id="KW-0460">Magnesium</keyword>
<dbReference type="InterPro" id="IPR003607">
    <property type="entry name" value="HD/PDEase_dom"/>
</dbReference>
<evidence type="ECO:0000259" key="8">
    <source>
        <dbReference type="PROSITE" id="PS51831"/>
    </source>
</evidence>
<dbReference type="SUPFAM" id="SSF81593">
    <property type="entry name" value="Nucleotidyltransferase substrate binding subunit/domain"/>
    <property type="match status" value="1"/>
</dbReference>
<dbReference type="Pfam" id="PF01909">
    <property type="entry name" value="NTP_transf_2"/>
    <property type="match status" value="1"/>
</dbReference>
<dbReference type="Pfam" id="PF01966">
    <property type="entry name" value="HD"/>
    <property type="match status" value="1"/>
</dbReference>
<evidence type="ECO:0000313" key="9">
    <source>
        <dbReference type="EMBL" id="CAB4874584.1"/>
    </source>
</evidence>
<evidence type="ECO:0000256" key="2">
    <source>
        <dbReference type="ARBA" id="ARBA00022695"/>
    </source>
</evidence>
<dbReference type="Pfam" id="PF08335">
    <property type="entry name" value="GlnD_UR_UTase"/>
    <property type="match status" value="2"/>
</dbReference>
<dbReference type="GO" id="GO:0008773">
    <property type="term" value="F:[protein-PII] uridylyltransferase activity"/>
    <property type="evidence" value="ECO:0007669"/>
    <property type="project" value="InterPro"/>
</dbReference>
<dbReference type="HAMAP" id="MF_00277">
    <property type="entry name" value="PII_uridylyl_transf"/>
    <property type="match status" value="1"/>
</dbReference>
<dbReference type="InterPro" id="IPR010043">
    <property type="entry name" value="UTase/UR"/>
</dbReference>
<dbReference type="NCBIfam" id="NF002895">
    <property type="entry name" value="PRK03381.1"/>
    <property type="match status" value="1"/>
</dbReference>
<keyword evidence="2" id="KW-0548">Nucleotidyltransferase</keyword>
<gene>
    <name evidence="9" type="ORF">UFOPK3342_01184</name>
</gene>
<dbReference type="InterPro" id="IPR002912">
    <property type="entry name" value="ACT_dom"/>
</dbReference>
<dbReference type="AlphaFoldDB" id="A0A6J7E182"/>
<accession>A0A6J7E182</accession>
<dbReference type="GO" id="GO:0016787">
    <property type="term" value="F:hydrolase activity"/>
    <property type="evidence" value="ECO:0007669"/>
    <property type="project" value="UniProtKB-KW"/>
</dbReference>
<dbReference type="InterPro" id="IPR013546">
    <property type="entry name" value="PII_UdlTrfase/GS_AdlTrfase"/>
</dbReference>
<proteinExistence type="inferred from homology"/>
<dbReference type="CDD" id="cd05401">
    <property type="entry name" value="NT_GlnE_GlnD_like"/>
    <property type="match status" value="1"/>
</dbReference>
<protein>
    <submittedName>
        <fullName evidence="9">Unannotated protein</fullName>
    </submittedName>
</protein>
<dbReference type="CDD" id="cd00077">
    <property type="entry name" value="HDc"/>
    <property type="match status" value="1"/>
</dbReference>
<organism evidence="9">
    <name type="scientific">freshwater metagenome</name>
    <dbReference type="NCBI Taxonomy" id="449393"/>
    <lineage>
        <taxon>unclassified sequences</taxon>
        <taxon>metagenomes</taxon>
        <taxon>ecological metagenomes</taxon>
    </lineage>
</organism>
<dbReference type="SUPFAM" id="SSF81301">
    <property type="entry name" value="Nucleotidyltransferase"/>
    <property type="match status" value="1"/>
</dbReference>
<keyword evidence="1" id="KW-0808">Transferase</keyword>
<keyword evidence="4" id="KW-0378">Hydrolase</keyword>
<dbReference type="PROSITE" id="PS51831">
    <property type="entry name" value="HD"/>
    <property type="match status" value="1"/>
</dbReference>
<evidence type="ECO:0000256" key="1">
    <source>
        <dbReference type="ARBA" id="ARBA00022679"/>
    </source>
</evidence>
<reference evidence="9" key="1">
    <citation type="submission" date="2020-05" db="EMBL/GenBank/DDBJ databases">
        <authorList>
            <person name="Chiriac C."/>
            <person name="Salcher M."/>
            <person name="Ghai R."/>
            <person name="Kavagutti S V."/>
        </authorList>
    </citation>
    <scope>NUCLEOTIDE SEQUENCE</scope>
</reference>
<evidence type="ECO:0000259" key="7">
    <source>
        <dbReference type="PROSITE" id="PS51671"/>
    </source>
</evidence>
<dbReference type="PANTHER" id="PTHR47320:SF1">
    <property type="entry name" value="BIFUNCTIONAL URIDYLYLTRANSFERASE_URIDYLYL-REMOVING ENZYME"/>
    <property type="match status" value="1"/>
</dbReference>
<dbReference type="SUPFAM" id="SSF55021">
    <property type="entry name" value="ACT-like"/>
    <property type="match status" value="2"/>
</dbReference>
<feature type="domain" description="ACT" evidence="7">
    <location>
        <begin position="581"/>
        <end position="656"/>
    </location>
</feature>
<dbReference type="Pfam" id="PF01842">
    <property type="entry name" value="ACT"/>
    <property type="match status" value="1"/>
</dbReference>
<dbReference type="InterPro" id="IPR043519">
    <property type="entry name" value="NT_sf"/>
</dbReference>
<dbReference type="Gene3D" id="1.10.3090.10">
    <property type="entry name" value="cca-adding enzyme, domain 2"/>
    <property type="match status" value="1"/>
</dbReference>
<dbReference type="SMART" id="SM00471">
    <property type="entry name" value="HDc"/>
    <property type="match status" value="1"/>
</dbReference>
<feature type="domain" description="ACT" evidence="7">
    <location>
        <begin position="689"/>
        <end position="758"/>
    </location>
</feature>
<dbReference type="PANTHER" id="PTHR47320">
    <property type="entry name" value="BIFUNCTIONAL URIDYLYLTRANSFERASE/URIDYLYL-REMOVING ENZYME"/>
    <property type="match status" value="1"/>
</dbReference>
<name>A0A6J7E182_9ZZZZ</name>
<evidence type="ECO:0000256" key="6">
    <source>
        <dbReference type="ARBA" id="ARBA00023268"/>
    </source>
</evidence>
<evidence type="ECO:0000256" key="3">
    <source>
        <dbReference type="ARBA" id="ARBA00022737"/>
    </source>
</evidence>
<dbReference type="InterPro" id="IPR006674">
    <property type="entry name" value="HD_domain"/>
</dbReference>
<feature type="domain" description="HD" evidence="8">
    <location>
        <begin position="403"/>
        <end position="510"/>
    </location>
</feature>
<dbReference type="PROSITE" id="PS51671">
    <property type="entry name" value="ACT"/>
    <property type="match status" value="2"/>
</dbReference>
<dbReference type="InterPro" id="IPR045865">
    <property type="entry name" value="ACT-like_dom_sf"/>
</dbReference>
<dbReference type="CDD" id="cd04899">
    <property type="entry name" value="ACT_ACR-UUR-like_2"/>
    <property type="match status" value="1"/>
</dbReference>
<keyword evidence="3" id="KW-0677">Repeat</keyword>
<keyword evidence="6" id="KW-0511">Multifunctional enzyme</keyword>
<dbReference type="SUPFAM" id="SSF109604">
    <property type="entry name" value="HD-domain/PDEase-like"/>
    <property type="match status" value="1"/>
</dbReference>
<evidence type="ECO:0000256" key="5">
    <source>
        <dbReference type="ARBA" id="ARBA00022842"/>
    </source>
</evidence>
<sequence length="758" mass="82995">MGTRERRERSNESDRSLLSLFYASAKEHLGIEGDKGVAVSAVGGYGRGELSPGSDLDILILHQGQFSSNQLAAFVNALLYPLWDSKAVDHAVRTRVETYRISQTDIKVALGLLDIRLVAGDPDLVAGVQRDSIESWHKNSRARLPELRESMSARYERAGELAYLLEPDIKEARGGLRDISALRAIALSGAIQVPLERISWAESTLNNLRETLHIVTGRNKDRLLFQEQDKVAAALGYEDADAMMSEVARAARLVDYLLDYTWHLLDHKARDGFGRFLRRPRTVSVAHNISVSSNEIVIDPLISIVNDPIIGLRAAAKSAQLGLPISLESCAVISASLKDGSGTIPTPWPREARENLIALIGAGESMVRIFETLDQEEIIFGWIPEWRPLRSLAQRNALHRHTVDRHMVETAVHAAKLTRKVHRPDLLLFAALFHDIGKGSEEDHSIRGERLIAPLAVRIGFSEGDVKTLQILVKHHLLLSATATRRDLDDPATIASIIEVIPDLNTLELLHALSVADGEATGSAGWSDWKASLVSDLVQRVRRTMSGSMVAAQPALSDEQIRLAENATLTVTLEPHSSGYSIEIVSPDKPGLLSLVAGVLSTARLDVKSARTKSHGPSAVMYWIVSPEPHAQEITQIGLHNEIAKAYEDSAHIEERLLARAKAYASIPNIPVPAPEVVFFNDAATDATVIEVRSHDRPGLLFRIGSAITHAKVDIRSAIVTTLGAEAIDTLYVTELFGGPLSDERAKEVTSQLRLALK</sequence>
<evidence type="ECO:0000256" key="4">
    <source>
        <dbReference type="ARBA" id="ARBA00022801"/>
    </source>
</evidence>
<dbReference type="EMBL" id="CAFBLH010000042">
    <property type="protein sequence ID" value="CAB4874584.1"/>
    <property type="molecule type" value="Genomic_DNA"/>
</dbReference>
<dbReference type="InterPro" id="IPR002934">
    <property type="entry name" value="Polymerase_NTP_transf_dom"/>
</dbReference>